<proteinExistence type="predicted"/>
<evidence type="ECO:0000313" key="1">
    <source>
        <dbReference type="EMBL" id="MED6221275.1"/>
    </source>
</evidence>
<keyword evidence="2" id="KW-1185">Reference proteome</keyword>
<reference evidence="1 2" key="1">
    <citation type="journal article" date="2023" name="Plants (Basel)">
        <title>Bridging the Gap: Combining Genomics and Transcriptomics Approaches to Understand Stylosanthes scabra, an Orphan Legume from the Brazilian Caatinga.</title>
        <authorList>
            <person name="Ferreira-Neto J.R.C."/>
            <person name="da Silva M.D."/>
            <person name="Binneck E."/>
            <person name="de Melo N.F."/>
            <person name="da Silva R.H."/>
            <person name="de Melo A.L.T.M."/>
            <person name="Pandolfi V."/>
            <person name="Bustamante F.O."/>
            <person name="Brasileiro-Vidal A.C."/>
            <person name="Benko-Iseppon A.M."/>
        </authorList>
    </citation>
    <scope>NUCLEOTIDE SEQUENCE [LARGE SCALE GENOMIC DNA]</scope>
    <source>
        <tissue evidence="1">Leaves</tissue>
    </source>
</reference>
<dbReference type="Proteomes" id="UP001341840">
    <property type="component" value="Unassembled WGS sequence"/>
</dbReference>
<gene>
    <name evidence="1" type="ORF">PIB30_052828</name>
</gene>
<evidence type="ECO:0000313" key="2">
    <source>
        <dbReference type="Proteomes" id="UP001341840"/>
    </source>
</evidence>
<dbReference type="EMBL" id="JASCZI010272247">
    <property type="protein sequence ID" value="MED6221275.1"/>
    <property type="molecule type" value="Genomic_DNA"/>
</dbReference>
<accession>A0ABU6ZH56</accession>
<protein>
    <submittedName>
        <fullName evidence="1">Uncharacterized protein</fullName>
    </submittedName>
</protein>
<organism evidence="1 2">
    <name type="scientific">Stylosanthes scabra</name>
    <dbReference type="NCBI Taxonomy" id="79078"/>
    <lineage>
        <taxon>Eukaryota</taxon>
        <taxon>Viridiplantae</taxon>
        <taxon>Streptophyta</taxon>
        <taxon>Embryophyta</taxon>
        <taxon>Tracheophyta</taxon>
        <taxon>Spermatophyta</taxon>
        <taxon>Magnoliopsida</taxon>
        <taxon>eudicotyledons</taxon>
        <taxon>Gunneridae</taxon>
        <taxon>Pentapetalae</taxon>
        <taxon>rosids</taxon>
        <taxon>fabids</taxon>
        <taxon>Fabales</taxon>
        <taxon>Fabaceae</taxon>
        <taxon>Papilionoideae</taxon>
        <taxon>50 kb inversion clade</taxon>
        <taxon>dalbergioids sensu lato</taxon>
        <taxon>Dalbergieae</taxon>
        <taxon>Pterocarpus clade</taxon>
        <taxon>Stylosanthes</taxon>
    </lineage>
</organism>
<sequence length="167" mass="19292">MHVFPNAGYELIRRFYYPHPTLLGTGPNMVSSRCDALRGSAILFYAFSMWVGRHLRPQHQGALIKRDEPPPLSRMILKFAIIFANREETTIHTRSRGATPFLKQHRQRKQDTTHVLVQYLFALFATGSLIGDRPTMEPGLSNNHLSLTWSDELLPRRNTPPRVEWRS</sequence>
<name>A0ABU6ZH56_9FABA</name>
<comment type="caution">
    <text evidence="1">The sequence shown here is derived from an EMBL/GenBank/DDBJ whole genome shotgun (WGS) entry which is preliminary data.</text>
</comment>